<dbReference type="GO" id="GO:0004674">
    <property type="term" value="F:protein serine/threonine kinase activity"/>
    <property type="evidence" value="ECO:0007669"/>
    <property type="project" value="UniProtKB-KW"/>
</dbReference>
<dbReference type="PROSITE" id="PS00108">
    <property type="entry name" value="PROTEIN_KINASE_ST"/>
    <property type="match status" value="1"/>
</dbReference>
<feature type="region of interest" description="Disordered" evidence="7">
    <location>
        <begin position="1013"/>
        <end position="1032"/>
    </location>
</feature>
<evidence type="ECO:0000256" key="5">
    <source>
        <dbReference type="ARBA" id="ARBA00022840"/>
    </source>
</evidence>
<reference evidence="10 11" key="1">
    <citation type="journal article" date="2010" name="Stand. Genomic Sci.">
        <title>Complete genome sequence of Haliangium ochraceum type strain (SMP-2).</title>
        <authorList>
            <consortium name="US DOE Joint Genome Institute (JGI-PGF)"/>
            <person name="Ivanova N."/>
            <person name="Daum C."/>
            <person name="Lang E."/>
            <person name="Abt B."/>
            <person name="Kopitz M."/>
            <person name="Saunders E."/>
            <person name="Lapidus A."/>
            <person name="Lucas S."/>
            <person name="Glavina Del Rio T."/>
            <person name="Nolan M."/>
            <person name="Tice H."/>
            <person name="Copeland A."/>
            <person name="Cheng J.F."/>
            <person name="Chen F."/>
            <person name="Bruce D."/>
            <person name="Goodwin L."/>
            <person name="Pitluck S."/>
            <person name="Mavromatis K."/>
            <person name="Pati A."/>
            <person name="Mikhailova N."/>
            <person name="Chen A."/>
            <person name="Palaniappan K."/>
            <person name="Land M."/>
            <person name="Hauser L."/>
            <person name="Chang Y.J."/>
            <person name="Jeffries C.D."/>
            <person name="Detter J.C."/>
            <person name="Brettin T."/>
            <person name="Rohde M."/>
            <person name="Goker M."/>
            <person name="Bristow J."/>
            <person name="Markowitz V."/>
            <person name="Eisen J.A."/>
            <person name="Hugenholtz P."/>
            <person name="Kyrpides N.C."/>
            <person name="Klenk H.P."/>
        </authorList>
    </citation>
    <scope>NUCLEOTIDE SEQUENCE [LARGE SCALE GENOMIC DNA]</scope>
    <source>
        <strain evidence="11">DSM 14365 / CIP 107738 / JCM 11303 / AJ 13395 / SMP-2</strain>
    </source>
</reference>
<dbReference type="eggNOG" id="COG0515">
    <property type="taxonomic scope" value="Bacteria"/>
</dbReference>
<evidence type="ECO:0000256" key="6">
    <source>
        <dbReference type="PROSITE-ProRule" id="PRU10141"/>
    </source>
</evidence>
<dbReference type="SUPFAM" id="SSF52540">
    <property type="entry name" value="P-loop containing nucleoside triphosphate hydrolases"/>
    <property type="match status" value="1"/>
</dbReference>
<keyword evidence="3 6" id="KW-0547">Nucleotide-binding</keyword>
<feature type="region of interest" description="Disordered" evidence="7">
    <location>
        <begin position="1"/>
        <end position="47"/>
    </location>
</feature>
<keyword evidence="8" id="KW-0812">Transmembrane</keyword>
<keyword evidence="8" id="KW-0472">Membrane</keyword>
<dbReference type="PANTHER" id="PTHR24350">
    <property type="entry name" value="SERINE/THREONINE-PROTEIN KINASE IAL-RELATED"/>
    <property type="match status" value="1"/>
</dbReference>
<dbReference type="OrthoDB" id="9765809at2"/>
<feature type="compositionally biased region" description="Basic and acidic residues" evidence="7">
    <location>
        <begin position="966"/>
        <end position="988"/>
    </location>
</feature>
<dbReference type="STRING" id="502025.Hoch_0372"/>
<keyword evidence="8" id="KW-1133">Transmembrane helix</keyword>
<evidence type="ECO:0000313" key="10">
    <source>
        <dbReference type="EMBL" id="ACY13013.1"/>
    </source>
</evidence>
<evidence type="ECO:0000259" key="9">
    <source>
        <dbReference type="PROSITE" id="PS50011"/>
    </source>
</evidence>
<gene>
    <name evidence="10" type="ordered locus">Hoch_0372</name>
</gene>
<dbReference type="KEGG" id="hoh:Hoch_0372"/>
<name>D0LIY4_HALO1</name>
<dbReference type="Gene3D" id="1.10.510.10">
    <property type="entry name" value="Transferase(Phosphotransferase) domain 1"/>
    <property type="match status" value="1"/>
</dbReference>
<keyword evidence="11" id="KW-1185">Reference proteome</keyword>
<sequence>MNSTPQSLSSSQRAARARPAKRARAQHGDADLAATPDGSGRHVQKPPAQWEAIPTWQMTEQGQHGEQKPSQPSTRVGQYEIIRPLGRGGMGEVFLARDLRLGRLVAVKRLRARSTRLVERLLREARTTARCTHENIVVIHEVGEQNGEPYMVLEYLEGQTLRDWLHERASAAGGRAPVPARRAVELMLPVVRALAYAHERGIVHRDLKPENVMLTRAGTVKVLDFGIAKLLHGAPPGGVPVREASAGAGTGTGTGAGRERTEVAPGAAVSAGVHSSTLTGTWPYMSPEQMNVGVIDHRSDLWTVGIMLFELVVGHHPLSIDSVKGLLSIADVDQPMPSARELLADRTSEIGPLGDIIDRCLLKRPEHRTASAEALLAELASVLPRRPMPARGEDENPFVGLSAFQESDADRFYGRQRDVAALVAKLRSEALITVAGYSGTGKSSFVRAGVIPALKRSGEGWSACIIRPGRQPLSALADVLARVSPGVSSVDDGHASGEHGIQLDAPEAIQERLRRLPGSLGAELRTWARRTRRRLVLFVDQFEELYTLGTADEDVAAFVACLDGIADDASSPLRVILSVRSDFLDRLAAHRRFVLGATQSLWLLPPLGREELREALVRPIEALGYRYEHAEMVDELLDAVAPTPGALPLLAFSASTLWSLRDRERRLLTRASYAAMGGIAGTFANHADTVLAAMSARQVARARTILERLVTAERTRAIASMSELRELPGGADEIEGIVQHLAEGRLVVVEGGDDDERVVELVHESLIQSWPTLARWLDENLDDAAFLSRLRTAASEWEKRRCDEGLVWRGAPAREALAWAARYHGELSRRERAYLDAVDNVATQFTRKRRQRVAIVIATLSFLLVAATVALIRIQRAEHLATEQAELAQQNAATVRAHLGELSHKEQELRRALSSEQSARAMAENSRRDAERAQTRAEREAGRARAALAESQAARHHAVRAANEARAAERRAREAERAARDAEARAKQEQQSAAEAAQQERRARQAMERLIQRVHNGAIEKKLPGSDTARED</sequence>
<dbReference type="InterPro" id="IPR049052">
    <property type="entry name" value="nSTAND1"/>
</dbReference>
<dbReference type="AlphaFoldDB" id="D0LIY4"/>
<dbReference type="InterPro" id="IPR008271">
    <property type="entry name" value="Ser/Thr_kinase_AS"/>
</dbReference>
<dbReference type="GO" id="GO:0005524">
    <property type="term" value="F:ATP binding"/>
    <property type="evidence" value="ECO:0007669"/>
    <property type="project" value="UniProtKB-UniRule"/>
</dbReference>
<dbReference type="InterPro" id="IPR011009">
    <property type="entry name" value="Kinase-like_dom_sf"/>
</dbReference>
<dbReference type="Gene3D" id="3.30.200.20">
    <property type="entry name" value="Phosphorylase Kinase, domain 1"/>
    <property type="match status" value="1"/>
</dbReference>
<dbReference type="RefSeq" id="WP_012825640.1">
    <property type="nucleotide sequence ID" value="NC_013440.1"/>
</dbReference>
<feature type="region of interest" description="Disordered" evidence="7">
    <location>
        <begin position="903"/>
        <end position="1008"/>
    </location>
</feature>
<keyword evidence="1 10" id="KW-0723">Serine/threonine-protein kinase</keyword>
<evidence type="ECO:0000313" key="11">
    <source>
        <dbReference type="Proteomes" id="UP000001880"/>
    </source>
</evidence>
<dbReference type="InterPro" id="IPR027417">
    <property type="entry name" value="P-loop_NTPase"/>
</dbReference>
<feature type="compositionally biased region" description="Polar residues" evidence="7">
    <location>
        <begin position="1"/>
        <end position="12"/>
    </location>
</feature>
<dbReference type="Proteomes" id="UP000001880">
    <property type="component" value="Chromosome"/>
</dbReference>
<dbReference type="EMBL" id="CP001804">
    <property type="protein sequence ID" value="ACY13013.1"/>
    <property type="molecule type" value="Genomic_DNA"/>
</dbReference>
<feature type="compositionally biased region" description="Basic and acidic residues" evidence="7">
    <location>
        <begin position="998"/>
        <end position="1008"/>
    </location>
</feature>
<protein>
    <submittedName>
        <fullName evidence="10">Serine/threonine protein kinase</fullName>
    </submittedName>
</protein>
<dbReference type="InterPro" id="IPR017441">
    <property type="entry name" value="Protein_kinase_ATP_BS"/>
</dbReference>
<dbReference type="eggNOG" id="COG1672">
    <property type="taxonomic scope" value="Bacteria"/>
</dbReference>
<evidence type="ECO:0000256" key="1">
    <source>
        <dbReference type="ARBA" id="ARBA00022527"/>
    </source>
</evidence>
<keyword evidence="4 10" id="KW-0418">Kinase</keyword>
<dbReference type="PROSITE" id="PS00107">
    <property type="entry name" value="PROTEIN_KINASE_ATP"/>
    <property type="match status" value="1"/>
</dbReference>
<feature type="compositionally biased region" description="Basic and acidic residues" evidence="7">
    <location>
        <begin position="1018"/>
        <end position="1032"/>
    </location>
</feature>
<evidence type="ECO:0000256" key="8">
    <source>
        <dbReference type="SAM" id="Phobius"/>
    </source>
</evidence>
<feature type="domain" description="Protein kinase" evidence="9">
    <location>
        <begin position="79"/>
        <end position="399"/>
    </location>
</feature>
<dbReference type="Pfam" id="PF20703">
    <property type="entry name" value="nSTAND1"/>
    <property type="match status" value="1"/>
</dbReference>
<organism evidence="10 11">
    <name type="scientific">Haliangium ochraceum (strain DSM 14365 / JCM 11303 / SMP-2)</name>
    <dbReference type="NCBI Taxonomy" id="502025"/>
    <lineage>
        <taxon>Bacteria</taxon>
        <taxon>Pseudomonadati</taxon>
        <taxon>Myxococcota</taxon>
        <taxon>Polyangia</taxon>
        <taxon>Haliangiales</taxon>
        <taxon>Kofleriaceae</taxon>
        <taxon>Haliangium</taxon>
    </lineage>
</organism>
<keyword evidence="5 6" id="KW-0067">ATP-binding</keyword>
<dbReference type="SUPFAM" id="SSF56112">
    <property type="entry name" value="Protein kinase-like (PK-like)"/>
    <property type="match status" value="1"/>
</dbReference>
<dbReference type="HOGENOM" id="CLU_006217_0_0_7"/>
<keyword evidence="2" id="KW-0808">Transferase</keyword>
<dbReference type="InterPro" id="IPR000719">
    <property type="entry name" value="Prot_kinase_dom"/>
</dbReference>
<feature type="transmembrane region" description="Helical" evidence="8">
    <location>
        <begin position="853"/>
        <end position="874"/>
    </location>
</feature>
<dbReference type="PROSITE" id="PS50011">
    <property type="entry name" value="PROTEIN_KINASE_DOM"/>
    <property type="match status" value="1"/>
</dbReference>
<feature type="compositionally biased region" description="Basic and acidic residues" evidence="7">
    <location>
        <begin position="903"/>
        <end position="913"/>
    </location>
</feature>
<accession>D0LIY4</accession>
<dbReference type="CDD" id="cd14014">
    <property type="entry name" value="STKc_PknB_like"/>
    <property type="match status" value="1"/>
</dbReference>
<proteinExistence type="predicted"/>
<dbReference type="InterPro" id="IPR030616">
    <property type="entry name" value="Aur-like"/>
</dbReference>
<feature type="compositionally biased region" description="Basic and acidic residues" evidence="7">
    <location>
        <begin position="925"/>
        <end position="943"/>
    </location>
</feature>
<dbReference type="SMART" id="SM00220">
    <property type="entry name" value="S_TKc"/>
    <property type="match status" value="1"/>
</dbReference>
<dbReference type="Gene3D" id="3.40.50.300">
    <property type="entry name" value="P-loop containing nucleotide triphosphate hydrolases"/>
    <property type="match status" value="1"/>
</dbReference>
<feature type="compositionally biased region" description="Basic residues" evidence="7">
    <location>
        <begin position="15"/>
        <end position="25"/>
    </location>
</feature>
<evidence type="ECO:0000256" key="3">
    <source>
        <dbReference type="ARBA" id="ARBA00022741"/>
    </source>
</evidence>
<dbReference type="Pfam" id="PF00069">
    <property type="entry name" value="Pkinase"/>
    <property type="match status" value="2"/>
</dbReference>
<evidence type="ECO:0000256" key="7">
    <source>
        <dbReference type="SAM" id="MobiDB-lite"/>
    </source>
</evidence>
<evidence type="ECO:0000256" key="2">
    <source>
        <dbReference type="ARBA" id="ARBA00022679"/>
    </source>
</evidence>
<feature type="binding site" evidence="6">
    <location>
        <position position="108"/>
    </location>
    <ligand>
        <name>ATP</name>
        <dbReference type="ChEBI" id="CHEBI:30616"/>
    </ligand>
</feature>
<evidence type="ECO:0000256" key="4">
    <source>
        <dbReference type="ARBA" id="ARBA00022777"/>
    </source>
</evidence>